<keyword evidence="6" id="KW-0812">Transmembrane</keyword>
<keyword evidence="6" id="KW-0472">Membrane</keyword>
<dbReference type="EMBL" id="LSSL01000521">
    <property type="protein sequence ID" value="OLY84376.1"/>
    <property type="molecule type" value="Genomic_DNA"/>
</dbReference>
<evidence type="ECO:0000256" key="4">
    <source>
        <dbReference type="ARBA" id="ARBA00023203"/>
    </source>
</evidence>
<dbReference type="CDD" id="cd11286">
    <property type="entry name" value="ADF_cofilin_like"/>
    <property type="match status" value="1"/>
</dbReference>
<keyword evidence="9" id="KW-1185">Reference proteome</keyword>
<dbReference type="GO" id="GO:0003779">
    <property type="term" value="F:actin binding"/>
    <property type="evidence" value="ECO:0007669"/>
    <property type="project" value="UniProtKB-KW"/>
</dbReference>
<name>A0A1R0H5I7_9FUNG</name>
<evidence type="ECO:0000256" key="5">
    <source>
        <dbReference type="ARBA" id="ARBA00032427"/>
    </source>
</evidence>
<protein>
    <recommendedName>
        <fullName evidence="3">Cofilin</fullName>
    </recommendedName>
    <alternativeName>
        <fullName evidence="5">Actin-depolymerizing factor 1</fullName>
    </alternativeName>
</protein>
<dbReference type="Gene3D" id="3.40.20.10">
    <property type="entry name" value="Severin"/>
    <property type="match status" value="1"/>
</dbReference>
<dbReference type="SMART" id="SM00102">
    <property type="entry name" value="ADF"/>
    <property type="match status" value="1"/>
</dbReference>
<dbReference type="GO" id="GO:0016363">
    <property type="term" value="C:nuclear matrix"/>
    <property type="evidence" value="ECO:0007669"/>
    <property type="project" value="UniProtKB-SubCell"/>
</dbReference>
<evidence type="ECO:0000256" key="1">
    <source>
        <dbReference type="ARBA" id="ARBA00004109"/>
    </source>
</evidence>
<keyword evidence="6" id="KW-1133">Transmembrane helix</keyword>
<dbReference type="Proteomes" id="UP000187455">
    <property type="component" value="Unassembled WGS sequence"/>
</dbReference>
<comment type="similarity">
    <text evidence="2">Belongs to the actin-binding proteins ADF family.</text>
</comment>
<dbReference type="InterPro" id="IPR017904">
    <property type="entry name" value="ADF/Cofilin"/>
</dbReference>
<dbReference type="PROSITE" id="PS51263">
    <property type="entry name" value="ADF_H"/>
    <property type="match status" value="1"/>
</dbReference>
<comment type="caution">
    <text evidence="8">The sequence shown here is derived from an EMBL/GenBank/DDBJ whole genome shotgun (WGS) entry which is preliminary data.</text>
</comment>
<reference evidence="8 9" key="1">
    <citation type="journal article" date="2016" name="Mol. Biol. Evol.">
        <title>Genome-Wide Survey of Gut Fungi (Harpellales) Reveals the First Horizontally Transferred Ubiquitin Gene from a Mosquito Host.</title>
        <authorList>
            <person name="Wang Y."/>
            <person name="White M.M."/>
            <person name="Kvist S."/>
            <person name="Moncalvo J.M."/>
        </authorList>
    </citation>
    <scope>NUCLEOTIDE SEQUENCE [LARGE SCALE GENOMIC DNA]</scope>
    <source>
        <strain evidence="8 9">ALG-7-W6</strain>
    </source>
</reference>
<evidence type="ECO:0000256" key="3">
    <source>
        <dbReference type="ARBA" id="ARBA00015630"/>
    </source>
</evidence>
<sequence>MSSGISVNDECISTFHDLKLKKAHKYAIFKINDARTEIVLDKVSSSTNYEEFVNALPTDDCRFAVYDFSYEVEGAGTRHKLCFYIWYFFLYIASLSLFISFLFTLILILHYFETLSRSPDTAKIRPKMLYASSKDAIRKRLDGINNEIQCTDLDEVSHKSVLEKVSRVSH</sequence>
<evidence type="ECO:0000313" key="8">
    <source>
        <dbReference type="EMBL" id="OLY84376.1"/>
    </source>
</evidence>
<dbReference type="InterPro" id="IPR029006">
    <property type="entry name" value="ADF-H/Gelsolin-like_dom_sf"/>
</dbReference>
<proteinExistence type="inferred from homology"/>
<dbReference type="PANTHER" id="PTHR11913">
    <property type="entry name" value="COFILIN-RELATED"/>
    <property type="match status" value="1"/>
</dbReference>
<evidence type="ECO:0000256" key="6">
    <source>
        <dbReference type="SAM" id="Phobius"/>
    </source>
</evidence>
<dbReference type="InterPro" id="IPR002108">
    <property type="entry name" value="ADF-H"/>
</dbReference>
<dbReference type="STRING" id="133383.A0A1R0H5I7"/>
<accession>A0A1R0H5I7</accession>
<dbReference type="GO" id="GO:0030042">
    <property type="term" value="P:actin filament depolymerization"/>
    <property type="evidence" value="ECO:0007669"/>
    <property type="project" value="InterPro"/>
</dbReference>
<dbReference type="GO" id="GO:0015629">
    <property type="term" value="C:actin cytoskeleton"/>
    <property type="evidence" value="ECO:0007669"/>
    <property type="project" value="InterPro"/>
</dbReference>
<feature type="domain" description="ADF-H" evidence="7">
    <location>
        <begin position="2"/>
        <end position="166"/>
    </location>
</feature>
<dbReference type="AlphaFoldDB" id="A0A1R0H5I7"/>
<evidence type="ECO:0000313" key="9">
    <source>
        <dbReference type="Proteomes" id="UP000187455"/>
    </source>
</evidence>
<evidence type="ECO:0000256" key="2">
    <source>
        <dbReference type="ARBA" id="ARBA00006844"/>
    </source>
</evidence>
<evidence type="ECO:0000259" key="7">
    <source>
        <dbReference type="PROSITE" id="PS51263"/>
    </source>
</evidence>
<dbReference type="OrthoDB" id="10249245at2759"/>
<feature type="transmembrane region" description="Helical" evidence="6">
    <location>
        <begin position="84"/>
        <end position="109"/>
    </location>
</feature>
<gene>
    <name evidence="8" type="ORF">AYI68_g1461</name>
</gene>
<keyword evidence="4" id="KW-0009">Actin-binding</keyword>
<organism evidence="8 9">
    <name type="scientific">Smittium mucronatum</name>
    <dbReference type="NCBI Taxonomy" id="133383"/>
    <lineage>
        <taxon>Eukaryota</taxon>
        <taxon>Fungi</taxon>
        <taxon>Fungi incertae sedis</taxon>
        <taxon>Zoopagomycota</taxon>
        <taxon>Kickxellomycotina</taxon>
        <taxon>Harpellomycetes</taxon>
        <taxon>Harpellales</taxon>
        <taxon>Legeriomycetaceae</taxon>
        <taxon>Smittium</taxon>
    </lineage>
</organism>
<dbReference type="SUPFAM" id="SSF55753">
    <property type="entry name" value="Actin depolymerizing proteins"/>
    <property type="match status" value="1"/>
</dbReference>
<comment type="subcellular location">
    <subcellularLocation>
        <location evidence="1">Nucleus matrix</location>
    </subcellularLocation>
</comment>
<dbReference type="Pfam" id="PF00241">
    <property type="entry name" value="Cofilin_ADF"/>
    <property type="match status" value="2"/>
</dbReference>